<evidence type="ECO:0000256" key="2">
    <source>
        <dbReference type="ARBA" id="ARBA00023239"/>
    </source>
</evidence>
<dbReference type="Proteomes" id="UP000183567">
    <property type="component" value="Unassembled WGS sequence"/>
</dbReference>
<dbReference type="InterPro" id="IPR008949">
    <property type="entry name" value="Isoprenoid_synthase_dom_sf"/>
</dbReference>
<keyword evidence="2" id="KW-0456">Lyase</keyword>
<accession>A0A1J8Q5R4</accession>
<comment type="similarity">
    <text evidence="1">Belongs to the trichodiene synthase family.</text>
</comment>
<dbReference type="Pfam" id="PF06330">
    <property type="entry name" value="TRI5"/>
    <property type="match status" value="1"/>
</dbReference>
<dbReference type="InterPro" id="IPR024652">
    <property type="entry name" value="Trichodiene_synth"/>
</dbReference>
<dbReference type="SFLD" id="SFLDG01021">
    <property type="entry name" value="Trichodiene_Synthase_Like"/>
    <property type="match status" value="1"/>
</dbReference>
<evidence type="ECO:0000313" key="4">
    <source>
        <dbReference type="Proteomes" id="UP000183567"/>
    </source>
</evidence>
<dbReference type="SUPFAM" id="SSF48576">
    <property type="entry name" value="Terpenoid synthases"/>
    <property type="match status" value="1"/>
</dbReference>
<dbReference type="OrthoDB" id="2998174at2759"/>
<reference evidence="3 4" key="1">
    <citation type="submission" date="2016-03" db="EMBL/GenBank/DDBJ databases">
        <title>Comparative genomics of the ectomycorrhizal sister species Rhizopogon vinicolor and Rhizopogon vesiculosus (Basidiomycota: Boletales) reveals a divergence of the mating type B locus.</title>
        <authorList>
            <person name="Mujic A.B."/>
            <person name="Kuo A."/>
            <person name="Tritt A."/>
            <person name="Lipzen A."/>
            <person name="Chen C."/>
            <person name="Johnson J."/>
            <person name="Sharma A."/>
            <person name="Barry K."/>
            <person name="Grigoriev I.V."/>
            <person name="Spatafora J.W."/>
        </authorList>
    </citation>
    <scope>NUCLEOTIDE SEQUENCE [LARGE SCALE GENOMIC DNA]</scope>
    <source>
        <strain evidence="3 4">AM-OR11-056</strain>
    </source>
</reference>
<dbReference type="AlphaFoldDB" id="A0A1J8Q5R4"/>
<proteinExistence type="inferred from homology"/>
<sequence>MSITEDYGLPTSTLDGNVLPSIRQAVASFYQRCGLKYAEVVLDEALYAECCQEAINRGFQMDGNYPIRPYMAVGVAMSCSSFPHLSDRTTRMWICLFSAVITCVDDIPNRGKDIVYLYRFNERFANCQPQGESVLNALDTLMREVPHHYSPVVSNLITTSTLDFISSLLIEHDTKDMQISTTAPLYPEYTRLLSGLASGYVLFMFPSTVPYQQYIQSMPDLMFTVCAVNDILSFYKEESMGEAANYVSLVAATRGLTKQDILREIIEKTMQAHYNTLERLRPHSEAYNAYVSFFDGYVKFHAALRRYKLEEIMADAREL</sequence>
<gene>
    <name evidence="3" type="ORF">AZE42_10627</name>
</gene>
<comment type="caution">
    <text evidence="3">The sequence shown here is derived from an EMBL/GenBank/DDBJ whole genome shotgun (WGS) entry which is preliminary data.</text>
</comment>
<evidence type="ECO:0000256" key="1">
    <source>
        <dbReference type="ARBA" id="ARBA00007946"/>
    </source>
</evidence>
<evidence type="ECO:0000313" key="3">
    <source>
        <dbReference type="EMBL" id="OJA16007.1"/>
    </source>
</evidence>
<dbReference type="GO" id="GO:0016838">
    <property type="term" value="F:carbon-oxygen lyase activity, acting on phosphates"/>
    <property type="evidence" value="ECO:0007669"/>
    <property type="project" value="InterPro"/>
</dbReference>
<name>A0A1J8Q5R4_9AGAM</name>
<protein>
    <recommendedName>
        <fullName evidence="5">Terpenoid synthase</fullName>
    </recommendedName>
</protein>
<dbReference type="EMBL" id="LVVM01002735">
    <property type="protein sequence ID" value="OJA16007.1"/>
    <property type="molecule type" value="Genomic_DNA"/>
</dbReference>
<dbReference type="Gene3D" id="1.10.600.10">
    <property type="entry name" value="Farnesyl Diphosphate Synthase"/>
    <property type="match status" value="1"/>
</dbReference>
<evidence type="ECO:0008006" key="5">
    <source>
        <dbReference type="Google" id="ProtNLM"/>
    </source>
</evidence>
<dbReference type="STRING" id="180088.A0A1J8Q5R4"/>
<dbReference type="SFLD" id="SFLDS00005">
    <property type="entry name" value="Isoprenoid_Synthase_Type_I"/>
    <property type="match status" value="1"/>
</dbReference>
<organism evidence="3 4">
    <name type="scientific">Rhizopogon vesiculosus</name>
    <dbReference type="NCBI Taxonomy" id="180088"/>
    <lineage>
        <taxon>Eukaryota</taxon>
        <taxon>Fungi</taxon>
        <taxon>Dikarya</taxon>
        <taxon>Basidiomycota</taxon>
        <taxon>Agaricomycotina</taxon>
        <taxon>Agaricomycetes</taxon>
        <taxon>Agaricomycetidae</taxon>
        <taxon>Boletales</taxon>
        <taxon>Suillineae</taxon>
        <taxon>Rhizopogonaceae</taxon>
        <taxon>Rhizopogon</taxon>
    </lineage>
</organism>
<keyword evidence="4" id="KW-1185">Reference proteome</keyword>